<dbReference type="Proteomes" id="UP000297597">
    <property type="component" value="Unassembled WGS sequence"/>
</dbReference>
<sequence length="811" mass="89540">MDKYKVPVGNLKRVCHSNELDFCETTADIEPLDGFIGQDRAVRAMQFGLAMKAPGYNIFVVGPPGTGKSTYVQAIVSQVAAGAPRSGDWCYIYNFADKDRPLAVSLPPGEGRGFKKDMEELLSDLKVTIPKAFEGGDYENKKDAIVQSVNQKMTNYFLDIEAEAQEAGFDMKRTPNGIIFVPIKDGKPLSPEDYENLPAQDRRELEEKGRRLHKKLDEAFHTGRALEKKASEEIAALEKQIAVFAAGPLVQRLLEKYNDFPSIVDYLRMYLVDITNNLEIFKGAAVASGQARSPMPVEETDIFARYNVNLFVNNEKNGGVPVVIEPSSNYYNLFGKIEYKSQMLALSTDFLMIKPGAIHRANGGYLILQAKDVLSDPLAWDTLKKALKYRQAAVENIGEQYRLVPTVTLRPEPISLDVKVILIGSPQIYYLLYHLDEDFQKLFKVKVDFDTEMPRTPENLRQYASFVNSVCQREGLKHFSRDGLARIIEYGSRLAGRQGKLSTRFNEVIEIVYEAAAWAQLESAAYVESSHVEKAIREKVYRSNRLEERIQEFITEGTIMIDTSGEVVGQVNGLYVIESGGYSFGRPSRITATTYMGRGGVVNIEREARMSGNIHSKGVLTLAGYLGGKFAQEKPLGLTAQITFEQLYDGVEGDSASSAELYAILSSLSGIPVKQNLAVTGSVNQFGEIQPIGGATEKIEGFFEVCKAKGLTGAQGVVIPVQNVDDLMLKDEILEAVEKGQFQVYAVKSIEEGIELLTGIPAGEVGEDGAYPEDSVFGRVDKKLREFNEGLGKTDKGNGGKKAESCTTCQG</sequence>
<dbReference type="InterPro" id="IPR014721">
    <property type="entry name" value="Ribsml_uS5_D2-typ_fold_subgr"/>
</dbReference>
<evidence type="ECO:0000313" key="6">
    <source>
        <dbReference type="Proteomes" id="UP000297597"/>
    </source>
</evidence>
<dbReference type="RefSeq" id="WP_134216001.1">
    <property type="nucleotide sequence ID" value="NZ_QFFZ01000079.1"/>
</dbReference>
<keyword evidence="1 2" id="KW-0645">Protease</keyword>
<protein>
    <recommendedName>
        <fullName evidence="2">endopeptidase La</fullName>
        <ecNumber evidence="2">3.4.21.53</ecNumber>
    </recommendedName>
</protein>
<dbReference type="GO" id="GO:0004176">
    <property type="term" value="F:ATP-dependent peptidase activity"/>
    <property type="evidence" value="ECO:0007669"/>
    <property type="project" value="UniProtKB-UniRule"/>
</dbReference>
<keyword evidence="2" id="KW-0720">Serine protease</keyword>
<feature type="region of interest" description="Disordered" evidence="3">
    <location>
        <begin position="791"/>
        <end position="811"/>
    </location>
</feature>
<accession>A0A4Y7RJ48</accession>
<proteinExistence type="inferred from homology"/>
<dbReference type="GO" id="GO:0030163">
    <property type="term" value="P:protein catabolic process"/>
    <property type="evidence" value="ECO:0007669"/>
    <property type="project" value="InterPro"/>
</dbReference>
<dbReference type="Gene3D" id="1.10.8.60">
    <property type="match status" value="1"/>
</dbReference>
<dbReference type="SUPFAM" id="SSF52540">
    <property type="entry name" value="P-loop containing nucleoside triphosphate hydrolases"/>
    <property type="match status" value="1"/>
</dbReference>
<organism evidence="5 6">
    <name type="scientific">Pelotomaculum propionicicum</name>
    <dbReference type="NCBI Taxonomy" id="258475"/>
    <lineage>
        <taxon>Bacteria</taxon>
        <taxon>Bacillati</taxon>
        <taxon>Bacillota</taxon>
        <taxon>Clostridia</taxon>
        <taxon>Eubacteriales</taxon>
        <taxon>Desulfotomaculaceae</taxon>
        <taxon>Pelotomaculum</taxon>
    </lineage>
</organism>
<comment type="caution">
    <text evidence="5">The sequence shown here is derived from an EMBL/GenBank/DDBJ whole genome shotgun (WGS) entry which is preliminary data.</text>
</comment>
<keyword evidence="6" id="KW-1185">Reference proteome</keyword>
<dbReference type="Pfam" id="PF20436">
    <property type="entry name" value="LonB_AAA-LID"/>
    <property type="match status" value="1"/>
</dbReference>
<dbReference type="InterPro" id="IPR027065">
    <property type="entry name" value="Lon_Prtase"/>
</dbReference>
<dbReference type="PANTHER" id="PTHR10046">
    <property type="entry name" value="ATP DEPENDENT LON PROTEASE FAMILY MEMBER"/>
    <property type="match status" value="1"/>
</dbReference>
<feature type="active site" evidence="2">
    <location>
        <position position="655"/>
    </location>
</feature>
<evidence type="ECO:0000256" key="1">
    <source>
        <dbReference type="ARBA" id="ARBA00022670"/>
    </source>
</evidence>
<keyword evidence="2 5" id="KW-0378">Hydrolase</keyword>
<dbReference type="Gene3D" id="3.40.50.300">
    <property type="entry name" value="P-loop containing nucleotide triphosphate hydrolases"/>
    <property type="match status" value="2"/>
</dbReference>
<evidence type="ECO:0000256" key="3">
    <source>
        <dbReference type="SAM" id="MobiDB-lite"/>
    </source>
</evidence>
<dbReference type="Pfam" id="PF20437">
    <property type="entry name" value="LonC_helical"/>
    <property type="match status" value="1"/>
</dbReference>
<dbReference type="PRINTS" id="PR00830">
    <property type="entry name" value="ENDOLAPTASE"/>
</dbReference>
<dbReference type="GO" id="GO:0004252">
    <property type="term" value="F:serine-type endopeptidase activity"/>
    <property type="evidence" value="ECO:0007669"/>
    <property type="project" value="UniProtKB-UniRule"/>
</dbReference>
<dbReference type="GO" id="GO:0005524">
    <property type="term" value="F:ATP binding"/>
    <property type="evidence" value="ECO:0007669"/>
    <property type="project" value="InterPro"/>
</dbReference>
<dbReference type="GO" id="GO:0006508">
    <property type="term" value="P:proteolysis"/>
    <property type="evidence" value="ECO:0007669"/>
    <property type="project" value="UniProtKB-KW"/>
</dbReference>
<evidence type="ECO:0000259" key="4">
    <source>
        <dbReference type="PROSITE" id="PS51786"/>
    </source>
</evidence>
<dbReference type="InterPro" id="IPR041699">
    <property type="entry name" value="AAA_32"/>
</dbReference>
<dbReference type="InterPro" id="IPR008269">
    <property type="entry name" value="Lon_proteolytic"/>
</dbReference>
<dbReference type="Gene3D" id="3.30.230.10">
    <property type="match status" value="1"/>
</dbReference>
<dbReference type="PROSITE" id="PS51786">
    <property type="entry name" value="LON_PROTEOLYTIC"/>
    <property type="match status" value="1"/>
</dbReference>
<comment type="catalytic activity">
    <reaction evidence="2">
        <text>Hydrolysis of proteins in presence of ATP.</text>
        <dbReference type="EC" id="3.4.21.53"/>
    </reaction>
</comment>
<dbReference type="InterPro" id="IPR046844">
    <property type="entry name" value="Lon-like_helical"/>
</dbReference>
<comment type="similarity">
    <text evidence="2">Belongs to the peptidase S16 family.</text>
</comment>
<evidence type="ECO:0000313" key="5">
    <source>
        <dbReference type="EMBL" id="TEB08760.1"/>
    </source>
</evidence>
<name>A0A4Y7RJ48_9FIRM</name>
<dbReference type="InterPro" id="IPR027417">
    <property type="entry name" value="P-loop_NTPase"/>
</dbReference>
<dbReference type="AlphaFoldDB" id="A0A4Y7RJ48"/>
<dbReference type="Pfam" id="PF13654">
    <property type="entry name" value="AAA_32"/>
    <property type="match status" value="1"/>
</dbReference>
<evidence type="ECO:0000256" key="2">
    <source>
        <dbReference type="PROSITE-ProRule" id="PRU01122"/>
    </source>
</evidence>
<dbReference type="EMBL" id="QFFZ01000079">
    <property type="protein sequence ID" value="TEB08760.1"/>
    <property type="molecule type" value="Genomic_DNA"/>
</dbReference>
<feature type="domain" description="Lon proteolytic" evidence="4">
    <location>
        <begin position="565"/>
        <end position="760"/>
    </location>
</feature>
<reference evidence="5 6" key="1">
    <citation type="journal article" date="2018" name="Environ. Microbiol.">
        <title>Novel energy conservation strategies and behaviour of Pelotomaculum schinkii driving syntrophic propionate catabolism.</title>
        <authorList>
            <person name="Hidalgo-Ahumada C.A.P."/>
            <person name="Nobu M.K."/>
            <person name="Narihiro T."/>
            <person name="Tamaki H."/>
            <person name="Liu W.T."/>
            <person name="Kamagata Y."/>
            <person name="Stams A.J.M."/>
            <person name="Imachi H."/>
            <person name="Sousa D.Z."/>
        </authorList>
    </citation>
    <scope>NUCLEOTIDE SEQUENCE [LARGE SCALE GENOMIC DNA]</scope>
    <source>
        <strain evidence="5 6">MGP</strain>
    </source>
</reference>
<dbReference type="EC" id="3.4.21.53" evidence="2"/>
<dbReference type="Pfam" id="PF05362">
    <property type="entry name" value="Lon_C"/>
    <property type="match status" value="1"/>
</dbReference>
<dbReference type="OrthoDB" id="9758568at2"/>
<dbReference type="InterPro" id="IPR020568">
    <property type="entry name" value="Ribosomal_Su5_D2-typ_SF"/>
</dbReference>
<dbReference type="InterPro" id="IPR046843">
    <property type="entry name" value="LonB_AAA-LID"/>
</dbReference>
<dbReference type="SUPFAM" id="SSF54211">
    <property type="entry name" value="Ribosomal protein S5 domain 2-like"/>
    <property type="match status" value="1"/>
</dbReference>
<feature type="compositionally biased region" description="Basic and acidic residues" evidence="3">
    <location>
        <begin position="791"/>
        <end position="804"/>
    </location>
</feature>
<gene>
    <name evidence="5" type="primary">lon</name>
    <name evidence="5" type="ORF">Pmgp_03656</name>
</gene>
<feature type="active site" evidence="2">
    <location>
        <position position="698"/>
    </location>
</feature>